<organism evidence="1 2">
    <name type="scientific">Serratia phage 2050H1</name>
    <dbReference type="NCBI Taxonomy" id="2024250"/>
    <lineage>
        <taxon>Viruses</taxon>
        <taxon>Duplodnaviria</taxon>
        <taxon>Heunggongvirae</taxon>
        <taxon>Uroviricota</taxon>
        <taxon>Caudoviricetes</taxon>
        <taxon>Pantevenvirales</taxon>
        <taxon>Ackermannviridae</taxon>
        <taxon>Miltonvirus</taxon>
        <taxon>Miltonvirus MAM1</taxon>
    </lineage>
</organism>
<dbReference type="Proteomes" id="UP000224362">
    <property type="component" value="Segment"/>
</dbReference>
<evidence type="ECO:0000313" key="1">
    <source>
        <dbReference type="EMBL" id="ASZ78834.1"/>
    </source>
</evidence>
<gene>
    <name evidence="1" type="ORF">2050H1_068</name>
</gene>
<evidence type="ECO:0000313" key="2">
    <source>
        <dbReference type="Proteomes" id="UP000224362"/>
    </source>
</evidence>
<protein>
    <submittedName>
        <fullName evidence="1">Uncharacterized protein</fullName>
    </submittedName>
</protein>
<name>A0A249Y2B8_9CAUD</name>
<reference evidence="1 2" key="1">
    <citation type="submission" date="2017-06" db="EMBL/GenBank/DDBJ databases">
        <authorList>
            <person name="Kim H.J."/>
            <person name="Triplett B.A."/>
        </authorList>
    </citation>
    <scope>NUCLEOTIDE SEQUENCE [LARGE SCALE GENOMIC DNA]</scope>
</reference>
<sequence length="142" mass="16020">MKTIEQVVAGYKSETLDGRDIGRLADFLTVEQLKTFDFELCDDSAAAHVALPLTREAVMERLERDLAFAFEKALNRRGISAGMMFYVIKMWNYILEDGLEDFDDNNYAQYGLPLFKATAVHYGLDNPIGDDSGSERKYSSEG</sequence>
<accession>A0A249Y2B8</accession>
<proteinExistence type="predicted"/>
<dbReference type="EMBL" id="MF285619">
    <property type="protein sequence ID" value="ASZ78834.1"/>
    <property type="molecule type" value="Genomic_DNA"/>
</dbReference>